<dbReference type="NCBIfam" id="TIGR02651">
    <property type="entry name" value="RNase_Z"/>
    <property type="match status" value="1"/>
</dbReference>
<evidence type="ECO:0000256" key="7">
    <source>
        <dbReference type="ARBA" id="ARBA00022833"/>
    </source>
</evidence>
<dbReference type="EMBL" id="JAJJPB010000026">
    <property type="protein sequence ID" value="MCC9296247.1"/>
    <property type="molecule type" value="Genomic_DNA"/>
</dbReference>
<feature type="binding site" evidence="8">
    <location>
        <position position="266"/>
    </location>
    <ligand>
        <name>Zn(2+)</name>
        <dbReference type="ChEBI" id="CHEBI:29105"/>
        <label>2</label>
        <note>catalytic</note>
    </ligand>
</feature>
<evidence type="ECO:0000256" key="3">
    <source>
        <dbReference type="ARBA" id="ARBA00022722"/>
    </source>
</evidence>
<dbReference type="InterPro" id="IPR036866">
    <property type="entry name" value="RibonucZ/Hydroxyglut_hydro"/>
</dbReference>
<dbReference type="Gene3D" id="3.60.15.10">
    <property type="entry name" value="Ribonuclease Z/Hydroxyacylglutathione hydrolase-like"/>
    <property type="match status" value="1"/>
</dbReference>
<feature type="binding site" evidence="8">
    <location>
        <position position="63"/>
    </location>
    <ligand>
        <name>Zn(2+)</name>
        <dbReference type="ChEBI" id="CHEBI:29105"/>
        <label>1</label>
        <note>catalytic</note>
    </ligand>
</feature>
<comment type="subunit">
    <text evidence="1 8">Homodimer.</text>
</comment>
<keyword evidence="7 8" id="KW-0862">Zinc</keyword>
<comment type="function">
    <text evidence="8">Zinc phosphodiesterase, which displays some tRNA 3'-processing endonuclease activity. Probably involved in tRNA maturation, by removing a 3'-trailer from precursor tRNA.</text>
</comment>
<comment type="cofactor">
    <cofactor evidence="8">
        <name>Zn(2+)</name>
        <dbReference type="ChEBI" id="CHEBI:29105"/>
    </cofactor>
    <text evidence="8">Binds 2 Zn(2+) ions.</text>
</comment>
<keyword evidence="4 8" id="KW-0479">Metal-binding</keyword>
<feature type="binding site" evidence="8">
    <location>
        <position position="139"/>
    </location>
    <ligand>
        <name>Zn(2+)</name>
        <dbReference type="ChEBI" id="CHEBI:29105"/>
        <label>1</label>
        <note>catalytic</note>
    </ligand>
</feature>
<feature type="binding site" evidence="8">
    <location>
        <position position="207"/>
    </location>
    <ligand>
        <name>Zn(2+)</name>
        <dbReference type="ChEBI" id="CHEBI:29105"/>
        <label>1</label>
        <note>catalytic</note>
    </ligand>
</feature>
<dbReference type="RefSeq" id="WP_150355963.1">
    <property type="nucleotide sequence ID" value="NZ_JAJJPB010000026.1"/>
</dbReference>
<dbReference type="PANTHER" id="PTHR46018:SF2">
    <property type="entry name" value="ZINC PHOSPHODIESTERASE ELAC PROTEIN 1"/>
    <property type="match status" value="1"/>
</dbReference>
<proteinExistence type="inferred from homology"/>
<dbReference type="Proteomes" id="UP001165422">
    <property type="component" value="Unassembled WGS sequence"/>
</dbReference>
<dbReference type="EC" id="3.1.26.11" evidence="8"/>
<feature type="binding site" evidence="8">
    <location>
        <position position="207"/>
    </location>
    <ligand>
        <name>Zn(2+)</name>
        <dbReference type="ChEBI" id="CHEBI:29105"/>
        <label>2</label>
        <note>catalytic</note>
    </ligand>
</feature>
<dbReference type="SUPFAM" id="SSF56281">
    <property type="entry name" value="Metallo-hydrolase/oxidoreductase"/>
    <property type="match status" value="1"/>
</dbReference>
<comment type="catalytic activity">
    <reaction evidence="8">
        <text>Endonucleolytic cleavage of RNA, removing extra 3' nucleotides from tRNA precursor, generating 3' termini of tRNAs. A 3'-hydroxy group is left at the tRNA terminus and a 5'-phosphoryl group is left at the trailer molecule.</text>
        <dbReference type="EC" id="3.1.26.11"/>
    </reaction>
</comment>
<evidence type="ECO:0000256" key="6">
    <source>
        <dbReference type="ARBA" id="ARBA00022801"/>
    </source>
</evidence>
<feature type="binding site" evidence="8">
    <location>
        <position position="65"/>
    </location>
    <ligand>
        <name>Zn(2+)</name>
        <dbReference type="ChEBI" id="CHEBI:29105"/>
        <label>2</label>
        <note>catalytic</note>
    </ligand>
</feature>
<evidence type="ECO:0000256" key="2">
    <source>
        <dbReference type="ARBA" id="ARBA00022694"/>
    </source>
</evidence>
<evidence type="ECO:0000256" key="1">
    <source>
        <dbReference type="ARBA" id="ARBA00011738"/>
    </source>
</evidence>
<evidence type="ECO:0000313" key="9">
    <source>
        <dbReference type="EMBL" id="MCC9296247.1"/>
    </source>
</evidence>
<gene>
    <name evidence="8" type="primary">rnz</name>
    <name evidence="9" type="ORF">LN736_15425</name>
</gene>
<protein>
    <recommendedName>
        <fullName evidence="8">Ribonuclease Z</fullName>
        <shortName evidence="8">RNase Z</shortName>
        <ecNumber evidence="8">3.1.26.11</ecNumber>
    </recommendedName>
    <alternativeName>
        <fullName evidence="8">tRNA 3 endonuclease</fullName>
    </alternativeName>
    <alternativeName>
        <fullName evidence="8">tRNase Z</fullName>
    </alternativeName>
</protein>
<organism evidence="9 10">
    <name type="scientific">Clostridium aromativorans</name>
    <dbReference type="NCBI Taxonomy" id="2836848"/>
    <lineage>
        <taxon>Bacteria</taxon>
        <taxon>Bacillati</taxon>
        <taxon>Bacillota</taxon>
        <taxon>Clostridia</taxon>
        <taxon>Eubacteriales</taxon>
        <taxon>Clostridiaceae</taxon>
        <taxon>Clostridium</taxon>
    </lineage>
</organism>
<feature type="binding site" evidence="8">
    <location>
        <position position="61"/>
    </location>
    <ligand>
        <name>Zn(2+)</name>
        <dbReference type="ChEBI" id="CHEBI:29105"/>
        <label>1</label>
        <note>catalytic</note>
    </ligand>
</feature>
<comment type="caution">
    <text evidence="9">The sequence shown here is derived from an EMBL/GenBank/DDBJ whole genome shotgun (WGS) entry which is preliminary data.</text>
</comment>
<keyword evidence="5 8" id="KW-0255">Endonuclease</keyword>
<comment type="similarity">
    <text evidence="8">Belongs to the RNase Z family.</text>
</comment>
<dbReference type="PANTHER" id="PTHR46018">
    <property type="entry name" value="ZINC PHOSPHODIESTERASE ELAC PROTEIN 1"/>
    <property type="match status" value="1"/>
</dbReference>
<name>A0ABS8N8V9_9CLOT</name>
<evidence type="ECO:0000256" key="5">
    <source>
        <dbReference type="ARBA" id="ARBA00022759"/>
    </source>
</evidence>
<keyword evidence="3 8" id="KW-0540">Nuclease</keyword>
<keyword evidence="2 8" id="KW-0819">tRNA processing</keyword>
<feature type="binding site" evidence="8">
    <location>
        <position position="66"/>
    </location>
    <ligand>
        <name>Zn(2+)</name>
        <dbReference type="ChEBI" id="CHEBI:29105"/>
        <label>2</label>
        <note>catalytic</note>
    </ligand>
</feature>
<dbReference type="HAMAP" id="MF_01818">
    <property type="entry name" value="RNase_Z_BN"/>
    <property type="match status" value="1"/>
</dbReference>
<dbReference type="GO" id="GO:0042781">
    <property type="term" value="F:3'-tRNA processing endoribonuclease activity"/>
    <property type="evidence" value="ECO:0007669"/>
    <property type="project" value="UniProtKB-EC"/>
</dbReference>
<evidence type="ECO:0000256" key="4">
    <source>
        <dbReference type="ARBA" id="ARBA00022723"/>
    </source>
</evidence>
<feature type="active site" description="Proton acceptor" evidence="8">
    <location>
        <position position="65"/>
    </location>
</feature>
<evidence type="ECO:0000313" key="10">
    <source>
        <dbReference type="Proteomes" id="UP001165422"/>
    </source>
</evidence>
<sequence>MLDLCLLGCGGSMPVPGRYLTSMIVSYKGRKLLIDCGEGTQLSLKILGWKIKNIDVILFTHFHADHIAGLPGLLLTIANSGRTEPISIIGPEGLLKVINGLRVIAPVLPYKMNLIELYGKGSCYKKIGDFNINILSVDHGIPCLAYSLDIVRNRKFDREKAIKNKIPRRFWSKLQKGEVVRNKDYIYTPDMVLGHKRRGLKISYCTDSRPVEELVKFIQYSNVFICEGMYGDDESIEKAIRYKHMVFSEAALLARRAEVGELWLTHFSPSMPEPQLYLENAREIFENTIIGEDRYVKSINFEDSQE</sequence>
<dbReference type="Pfam" id="PF23023">
    <property type="entry name" value="Anti-Pycsar_Apyc1"/>
    <property type="match status" value="1"/>
</dbReference>
<keyword evidence="10" id="KW-1185">Reference proteome</keyword>
<dbReference type="CDD" id="cd07717">
    <property type="entry name" value="RNaseZ_ZiPD-like_MBL-fold"/>
    <property type="match status" value="1"/>
</dbReference>
<dbReference type="NCBIfam" id="NF000801">
    <property type="entry name" value="PRK00055.1-3"/>
    <property type="match status" value="1"/>
</dbReference>
<keyword evidence="6 8" id="KW-0378">Hydrolase</keyword>
<evidence type="ECO:0000256" key="8">
    <source>
        <dbReference type="HAMAP-Rule" id="MF_01818"/>
    </source>
</evidence>
<reference evidence="9" key="1">
    <citation type="submission" date="2021-11" db="EMBL/GenBank/DDBJ databases">
        <authorList>
            <person name="Qingchun L."/>
            <person name="Dong Z."/>
            <person name="Zongwei Q."/>
            <person name="Jia Z."/>
            <person name="Duotao L."/>
        </authorList>
    </citation>
    <scope>NUCLEOTIDE SEQUENCE</scope>
    <source>
        <strain evidence="9">WLY-B-L2</strain>
    </source>
</reference>
<dbReference type="InterPro" id="IPR013471">
    <property type="entry name" value="RNase_Z/BN"/>
</dbReference>
<accession>A0ABS8N8V9</accession>